<protein>
    <submittedName>
        <fullName evidence="2">Uncharacterized protein</fullName>
    </submittedName>
</protein>
<keyword evidence="1" id="KW-0472">Membrane</keyword>
<accession>A0A2S7TYB9</accession>
<keyword evidence="1" id="KW-0812">Transmembrane</keyword>
<evidence type="ECO:0000256" key="1">
    <source>
        <dbReference type="SAM" id="Phobius"/>
    </source>
</evidence>
<proteinExistence type="predicted"/>
<keyword evidence="1" id="KW-1133">Transmembrane helix</keyword>
<feature type="transmembrane region" description="Helical" evidence="1">
    <location>
        <begin position="35"/>
        <end position="51"/>
    </location>
</feature>
<evidence type="ECO:0000313" key="2">
    <source>
        <dbReference type="EMBL" id="PQJ27749.1"/>
    </source>
</evidence>
<organism evidence="2 3">
    <name type="scientific">Rubritalea profundi</name>
    <dbReference type="NCBI Taxonomy" id="1658618"/>
    <lineage>
        <taxon>Bacteria</taxon>
        <taxon>Pseudomonadati</taxon>
        <taxon>Verrucomicrobiota</taxon>
        <taxon>Verrucomicrobiia</taxon>
        <taxon>Verrucomicrobiales</taxon>
        <taxon>Rubritaleaceae</taxon>
        <taxon>Rubritalea</taxon>
    </lineage>
</organism>
<reference evidence="2 3" key="1">
    <citation type="submission" date="2016-12" db="EMBL/GenBank/DDBJ databases">
        <title>Study of bacterial adaptation to deep sea.</title>
        <authorList>
            <person name="Song J."/>
            <person name="Yoshizawa S."/>
            <person name="Kogure K."/>
        </authorList>
    </citation>
    <scope>NUCLEOTIDE SEQUENCE [LARGE SCALE GENOMIC DNA]</scope>
    <source>
        <strain evidence="2 3">SAORIC-165</strain>
    </source>
</reference>
<dbReference type="AlphaFoldDB" id="A0A2S7TYB9"/>
<dbReference type="RefSeq" id="WP_105042236.1">
    <property type="nucleotide sequence ID" value="NZ_MQWA01000001.1"/>
</dbReference>
<sequence length="386" mass="43020">MNSDFFNLAGYISVFLWGVVPILWVIYAITGPRRWLCPMALMLAIVAFFFARHNSTNYVNLIQPDRSEEIAAQQALEEASRQAIKDSRGKDLSDVRFAEDSASDSLDRAGMEQDDLKYMDQVNKTGTPDWKKGKKSRTAGGVDDGSVESAVGGGNAIKAADSEFLEGMEEAVPVVMMEEDLAMAHRLDSLNLKTIRFLIALGLVMVGYDYLKRANIYGKESFPLSLPSAWLNGLTPLPVVVERPSPADLARLAKRGDSFVYLTDDKESTAKIPESFRRVSLCREKVDVLRAESELGTIDNDFIFETIWFGRSSFVVDSAARSEQLIERFLELLTKRKETRAKVKQSVHVVWDLKTPMPEVQKQNFAILAKATGFSLILNSQGNTAD</sequence>
<dbReference type="Proteomes" id="UP000239907">
    <property type="component" value="Unassembled WGS sequence"/>
</dbReference>
<keyword evidence="3" id="KW-1185">Reference proteome</keyword>
<feature type="transmembrane region" description="Helical" evidence="1">
    <location>
        <begin position="6"/>
        <end position="28"/>
    </location>
</feature>
<name>A0A2S7TYB9_9BACT</name>
<gene>
    <name evidence="2" type="ORF">BSZ32_04020</name>
</gene>
<evidence type="ECO:0000313" key="3">
    <source>
        <dbReference type="Proteomes" id="UP000239907"/>
    </source>
</evidence>
<dbReference type="EMBL" id="MQWA01000001">
    <property type="protein sequence ID" value="PQJ27749.1"/>
    <property type="molecule type" value="Genomic_DNA"/>
</dbReference>
<comment type="caution">
    <text evidence="2">The sequence shown here is derived from an EMBL/GenBank/DDBJ whole genome shotgun (WGS) entry which is preliminary data.</text>
</comment>